<gene>
    <name evidence="1" type="ORF">JZO69_07565</name>
</gene>
<reference evidence="1 2" key="1">
    <citation type="submission" date="2021-03" db="EMBL/GenBank/DDBJ databases">
        <title>Enterococcal diversity collection.</title>
        <authorList>
            <person name="Gilmore M.S."/>
            <person name="Schwartzman J."/>
            <person name="Van Tyne D."/>
            <person name="Martin M."/>
            <person name="Earl A.M."/>
            <person name="Manson A.L."/>
            <person name="Straub T."/>
            <person name="Salamzade R."/>
            <person name="Saavedra J."/>
            <person name="Lebreton F."/>
            <person name="Prichula J."/>
            <person name="Schaufler K."/>
            <person name="Gaca A."/>
            <person name="Sgardioli B."/>
            <person name="Wagenaar J."/>
            <person name="Strong T."/>
        </authorList>
    </citation>
    <scope>NUCLEOTIDE SEQUENCE [LARGE SCALE GENOMIC DNA]</scope>
    <source>
        <strain evidence="1 2">DIV0869a</strain>
    </source>
</reference>
<keyword evidence="2" id="KW-1185">Reference proteome</keyword>
<dbReference type="Proteomes" id="UP000664632">
    <property type="component" value="Unassembled WGS sequence"/>
</dbReference>
<comment type="caution">
    <text evidence="1">The sequence shown here is derived from an EMBL/GenBank/DDBJ whole genome shotgun (WGS) entry which is preliminary data.</text>
</comment>
<evidence type="ECO:0000313" key="1">
    <source>
        <dbReference type="EMBL" id="MBO0440216.1"/>
    </source>
</evidence>
<evidence type="ECO:0000313" key="2">
    <source>
        <dbReference type="Proteomes" id="UP000664632"/>
    </source>
</evidence>
<dbReference type="EMBL" id="JAFLWD010000015">
    <property type="protein sequence ID" value="MBO0440216.1"/>
    <property type="molecule type" value="Genomic_DNA"/>
</dbReference>
<name>A0ABS3GY77_9ENTE</name>
<protein>
    <submittedName>
        <fullName evidence="1">Uncharacterized protein</fullName>
    </submittedName>
</protein>
<dbReference type="RefSeq" id="WP_207112280.1">
    <property type="nucleotide sequence ID" value="NZ_JAFLWD010000015.1"/>
</dbReference>
<accession>A0ABS3GY77</accession>
<proteinExistence type="predicted"/>
<sequence length="171" mass="20144">MYNSWRVTKYNPKYRNSKGVYLKDEWTSITDIGKEFNGVQLTMDMYLAIENAYTQIVLSAMSELKIETLRIKELEKIGFKEHYKNTENELESLYNSLKNDLIVSSSQISMLLKLILRETIWCKLVSENLFIHFGYDYYMYIGVKSSLPKTNQLIKKSGLYLENIESPYIED</sequence>
<organism evidence="1 2">
    <name type="scientific">Candidatus Enterococcus ikei</name>
    <dbReference type="NCBI Taxonomy" id="2815326"/>
    <lineage>
        <taxon>Bacteria</taxon>
        <taxon>Bacillati</taxon>
        <taxon>Bacillota</taxon>
        <taxon>Bacilli</taxon>
        <taxon>Lactobacillales</taxon>
        <taxon>Enterococcaceae</taxon>
        <taxon>Enterococcus</taxon>
    </lineage>
</organism>